<feature type="transmembrane region" description="Helical" evidence="2">
    <location>
        <begin position="85"/>
        <end position="105"/>
    </location>
</feature>
<keyword evidence="2" id="KW-0472">Membrane</keyword>
<feature type="transmembrane region" description="Helical" evidence="2">
    <location>
        <begin position="152"/>
        <end position="172"/>
    </location>
</feature>
<dbReference type="InterPro" id="IPR021235">
    <property type="entry name" value="DUF2637"/>
</dbReference>
<evidence type="ECO:0000256" key="1">
    <source>
        <dbReference type="SAM" id="MobiDB-lite"/>
    </source>
</evidence>
<dbReference type="Proteomes" id="UP000194360">
    <property type="component" value="Unassembled WGS sequence"/>
</dbReference>
<dbReference type="EMBL" id="MIGB01000044">
    <property type="protein sequence ID" value="OSY35989.1"/>
    <property type="molecule type" value="Genomic_DNA"/>
</dbReference>
<evidence type="ECO:0000313" key="3">
    <source>
        <dbReference type="EMBL" id="OSY35989.1"/>
    </source>
</evidence>
<feature type="region of interest" description="Disordered" evidence="1">
    <location>
        <begin position="1"/>
        <end position="22"/>
    </location>
</feature>
<gene>
    <name evidence="3" type="ORF">BG845_05670</name>
</gene>
<keyword evidence="2" id="KW-1133">Transmembrane helix</keyword>
<evidence type="ECO:0008006" key="5">
    <source>
        <dbReference type="Google" id="ProtNLM"/>
    </source>
</evidence>
<dbReference type="RefSeq" id="WP_085915780.1">
    <property type="nucleotide sequence ID" value="NZ_SNWB01000002.1"/>
</dbReference>
<feature type="region of interest" description="Disordered" evidence="1">
    <location>
        <begin position="387"/>
        <end position="407"/>
    </location>
</feature>
<feature type="compositionally biased region" description="Basic and acidic residues" evidence="1">
    <location>
        <begin position="294"/>
        <end position="303"/>
    </location>
</feature>
<evidence type="ECO:0000256" key="2">
    <source>
        <dbReference type="SAM" id="Phobius"/>
    </source>
</evidence>
<feature type="transmembrane region" description="Helical" evidence="2">
    <location>
        <begin position="184"/>
        <end position="203"/>
    </location>
</feature>
<protein>
    <recommendedName>
        <fullName evidence="5">DUF2637 domain-containing protein</fullName>
    </recommendedName>
</protein>
<sequence>MSPAERGEPTAPQAGAPADRRASRILATAEADRIRAHTEQVRTDTAERWRHQHAEAREQRASARRAARARAWARRWSGVRAAASVAVRSAPALAGVAACVAPTAIATRGQYEFGAEVMRLGAMAVLVPVMLEGAAWMLAWQRYQAVAAGDPATRLTAGVWALAGAAAGLNFWHGATGLSGSVQVGVTYGVASVVGFGLVELLARHRAGGSPRARERRARRRLALARAVRFPRVSWAAWSMRVAHGSATAPEQVWRQVWESSTSAAAVDPGAVPPERKAAAAAVVPPPLAPADEPSERSERPEGNDTCSVTAHGDQLPAAVAPSHSGGGVGERADRADLRRRAADARVQDLAELLCSGAAVTGEQAGVIFGVSERTGRRLVAEAKTTCDQPPAAAPGAAGGDDTHAAAVPGAGEQHRLLQFPGAESPHAGRSA</sequence>
<dbReference type="AlphaFoldDB" id="A0A1Y2MLZ0"/>
<evidence type="ECO:0000313" key="4">
    <source>
        <dbReference type="Proteomes" id="UP000194360"/>
    </source>
</evidence>
<proteinExistence type="predicted"/>
<accession>A0A1Y2MLZ0</accession>
<keyword evidence="4" id="KW-1185">Reference proteome</keyword>
<dbReference type="STRING" id="2074.BG845_05670"/>
<keyword evidence="2" id="KW-0812">Transmembrane</keyword>
<feature type="transmembrane region" description="Helical" evidence="2">
    <location>
        <begin position="117"/>
        <end position="140"/>
    </location>
</feature>
<organism evidence="3 4">
    <name type="scientific">Pseudonocardia autotrophica</name>
    <name type="common">Amycolata autotrophica</name>
    <name type="synonym">Nocardia autotrophica</name>
    <dbReference type="NCBI Taxonomy" id="2074"/>
    <lineage>
        <taxon>Bacteria</taxon>
        <taxon>Bacillati</taxon>
        <taxon>Actinomycetota</taxon>
        <taxon>Actinomycetes</taxon>
        <taxon>Pseudonocardiales</taxon>
        <taxon>Pseudonocardiaceae</taxon>
        <taxon>Pseudonocardia</taxon>
    </lineage>
</organism>
<feature type="region of interest" description="Disordered" evidence="1">
    <location>
        <begin position="265"/>
        <end position="310"/>
    </location>
</feature>
<dbReference type="Pfam" id="PF10935">
    <property type="entry name" value="DUF2637"/>
    <property type="match status" value="1"/>
</dbReference>
<reference evidence="3 4" key="1">
    <citation type="submission" date="2016-09" db="EMBL/GenBank/DDBJ databases">
        <title>Pseudonocardia autotrophica DSM535, a candidate organism with high potential of specific P450 cytochromes.</title>
        <authorList>
            <person name="Grumaz C."/>
            <person name="Vainshtein Y."/>
            <person name="Kirstahler P."/>
            <person name="Sohn K."/>
        </authorList>
    </citation>
    <scope>NUCLEOTIDE SEQUENCE [LARGE SCALE GENOMIC DNA]</scope>
    <source>
        <strain evidence="3 4">DSM 535</strain>
    </source>
</reference>
<name>A0A1Y2MLZ0_PSEAH</name>
<comment type="caution">
    <text evidence="3">The sequence shown here is derived from an EMBL/GenBank/DDBJ whole genome shotgun (WGS) entry which is preliminary data.</text>
</comment>